<comment type="caution">
    <text evidence="1">The sequence shown here is derived from an EMBL/GenBank/DDBJ whole genome shotgun (WGS) entry which is preliminary data.</text>
</comment>
<dbReference type="EMBL" id="CAJNOQ010014361">
    <property type="protein sequence ID" value="CAF1340147.1"/>
    <property type="molecule type" value="Genomic_DNA"/>
</dbReference>
<evidence type="ECO:0000313" key="1">
    <source>
        <dbReference type="EMBL" id="CAF1340147.1"/>
    </source>
</evidence>
<dbReference type="InterPro" id="IPR031248">
    <property type="entry name" value="RNF213"/>
</dbReference>
<dbReference type="PANTHER" id="PTHR22605:SF1">
    <property type="entry name" value="RZ-TYPE DOMAIN-CONTAINING PROTEIN"/>
    <property type="match status" value="1"/>
</dbReference>
<dbReference type="EMBL" id="CAJOBC010058279">
    <property type="protein sequence ID" value="CAF4200492.1"/>
    <property type="molecule type" value="Genomic_DNA"/>
</dbReference>
<reference evidence="1" key="1">
    <citation type="submission" date="2021-02" db="EMBL/GenBank/DDBJ databases">
        <authorList>
            <person name="Nowell W R."/>
        </authorList>
    </citation>
    <scope>NUCLEOTIDE SEQUENCE</scope>
</reference>
<dbReference type="AlphaFoldDB" id="A0A815GMF1"/>
<dbReference type="OrthoDB" id="2400221at2759"/>
<name>A0A815GMF1_9BILA</name>
<evidence type="ECO:0000313" key="2">
    <source>
        <dbReference type="EMBL" id="CAF4200492.1"/>
    </source>
</evidence>
<proteinExistence type="predicted"/>
<dbReference type="GO" id="GO:0016887">
    <property type="term" value="F:ATP hydrolysis activity"/>
    <property type="evidence" value="ECO:0007669"/>
    <property type="project" value="InterPro"/>
</dbReference>
<dbReference type="GO" id="GO:0004842">
    <property type="term" value="F:ubiquitin-protein transferase activity"/>
    <property type="evidence" value="ECO:0007669"/>
    <property type="project" value="InterPro"/>
</dbReference>
<keyword evidence="3" id="KW-1185">Reference proteome</keyword>
<protein>
    <submittedName>
        <fullName evidence="1">Uncharacterized protein</fullName>
    </submittedName>
</protein>
<evidence type="ECO:0000313" key="3">
    <source>
        <dbReference type="Proteomes" id="UP000663829"/>
    </source>
</evidence>
<sequence>MLTSQGQTVRLSESIIDGLVDAYNDLHEHIHRDEQYNNYFGLRDYYSLIKGVIQDAIQTQEDPYVCVRRQLSVDFDGIVDGSRYIYASSKFKTLLDQCLTRRTGRYLMLIAEKESVIDYVERYIIAHHQSQPVRILIGSCSPGDLISGTTYTEQYNYRVLMDIILYVERNTRLVLHRMGHLYDDLYDLFNQNFAVSAGKIFCHIPLGPLYHSRCLVNDDFYCVVFVQRQDLPKCDPPFLNRFEKHIIDMDNLVHPHQKAITSDLLVWLAELLSSNTNKHFPLLQHLFINYNFDYICNLVIDAFDHLNIPTDNDKEIIHPFIHQYCDIHEHLSVSSIIKKAMAVKQMAIQNQVVYTYTQLHDMINFGEESKNVEEIKLSHFKLELELMKKICLHYKPTTQARLLLIRVDYHFEQKHILCLKYILYNHRVDTSDQGVWIVFHLQRNLLNQVTNDVLFNGWDIVMIEDLNEHKLIPQEILINPSYLQLIADDRFRFDECTFDERINRCFTKFRYIVSCKQYEHHINDRLDYLLLSIKIENSSLRSIIQSHLQILQTTVQSNSQDWQRDLLYNEIVIELPLIFYLRLPCARVEYENIRRIRELLIEMPQDYNDMSADNNDNILDKFSINQLRNKSIYKQNFEIIINDVNLLKHFYHDQISLALDEAKLYQLSTSFVLKLLTSNPTRSPIDLLKHLLDNHTELIELLRMFEAGLELVNEKKLSSEIFQQQFITSNNTSAAPINNPSDPFIEISLMNLIELIISPSSIGNVKNIEQQACRRSNYDVNYATCDEIHNFINDLGEMINSNLEEINNINIVHDPLVKLEIEFMKNWLVDHGDQTNEQIPQYGDEMEQFDQYLNQLNDPTRKIERLMVNRIHMHLILDVHEDKVIEAILRKDFVRFKERIQQLVNEQSDHGSTLIGLTAWLKYYAQLYALALNNDKKAEVMNNIDQLLTRDNSQFCSTLKLFVTKQLCQFFKITLKELRDIFINRTCTWIRQMITKPNGQLAQEIRPNIILPTPLFQFHKEFMRINQILSHSTNSDHVRQLIIDCSTRQDSSYCFIIWFIQFYSHFCIQDMPSDSNLKQLIEGKLSEVLINCFEPIGYRLLVGLCNNFNDSSYFSLEPDMNRTEIHQQMIVLNIVAVLLSFKAVGQASCLDTLLFDRNLKMPENYTQYLQICVSLPGLITNDPIVTQMIDVHTQVQERLGRNKISTGERFIFRCSSEYLWMFYFENCGRANDRNLCPLCRKEIGAVKEGVLIERHPPQIQMS</sequence>
<organism evidence="1 3">
    <name type="scientific">Didymodactylos carnosus</name>
    <dbReference type="NCBI Taxonomy" id="1234261"/>
    <lineage>
        <taxon>Eukaryota</taxon>
        <taxon>Metazoa</taxon>
        <taxon>Spiralia</taxon>
        <taxon>Gnathifera</taxon>
        <taxon>Rotifera</taxon>
        <taxon>Eurotatoria</taxon>
        <taxon>Bdelloidea</taxon>
        <taxon>Philodinida</taxon>
        <taxon>Philodinidae</taxon>
        <taxon>Didymodactylos</taxon>
    </lineage>
</organism>
<dbReference type="Proteomes" id="UP000663829">
    <property type="component" value="Unassembled WGS sequence"/>
</dbReference>
<gene>
    <name evidence="1" type="ORF">GPM918_LOCUS30391</name>
    <name evidence="2" type="ORF">SRO942_LOCUS31001</name>
</gene>
<accession>A0A815GMF1</accession>
<dbReference type="PANTHER" id="PTHR22605">
    <property type="entry name" value="RZ-TYPE DOMAIN-CONTAINING PROTEIN"/>
    <property type="match status" value="1"/>
</dbReference>
<dbReference type="Proteomes" id="UP000681722">
    <property type="component" value="Unassembled WGS sequence"/>
</dbReference>